<name>A0A366S712_9HYPO</name>
<dbReference type="GO" id="GO:0008115">
    <property type="term" value="F:sarcosine oxidase activity"/>
    <property type="evidence" value="ECO:0007669"/>
    <property type="project" value="TreeGrafter"/>
</dbReference>
<dbReference type="InterPro" id="IPR036188">
    <property type="entry name" value="FAD/NAD-bd_sf"/>
</dbReference>
<evidence type="ECO:0000313" key="9">
    <source>
        <dbReference type="Proteomes" id="UP000253153"/>
    </source>
</evidence>
<organism evidence="8 9">
    <name type="scientific">Fusarium coffeatum</name>
    <dbReference type="NCBI Taxonomy" id="231269"/>
    <lineage>
        <taxon>Eukaryota</taxon>
        <taxon>Fungi</taxon>
        <taxon>Dikarya</taxon>
        <taxon>Ascomycota</taxon>
        <taxon>Pezizomycotina</taxon>
        <taxon>Sordariomycetes</taxon>
        <taxon>Hypocreomycetidae</taxon>
        <taxon>Hypocreales</taxon>
        <taxon>Nectriaceae</taxon>
        <taxon>Fusarium</taxon>
        <taxon>Fusarium incarnatum-equiseti species complex</taxon>
    </lineage>
</organism>
<dbReference type="InterPro" id="IPR006076">
    <property type="entry name" value="FAD-dep_OxRdtase"/>
</dbReference>
<feature type="region of interest" description="Disordered" evidence="6">
    <location>
        <begin position="274"/>
        <end position="298"/>
    </location>
</feature>
<accession>A0A366S712</accession>
<dbReference type="PANTHER" id="PTHR10961">
    <property type="entry name" value="PEROXISOMAL SARCOSINE OXIDASE"/>
    <property type="match status" value="1"/>
</dbReference>
<sequence>MNSHSVRIVIVGAGTFGLSTAYHLGKSGYQRVVCLDRWPYPSPSSAGYDLNKIMRTEYPDDVYTKLSHEALNIWRKPMFSGIYNETGWLFCTDGTTEQGRVQAFDQSVENTKQSGDASQMVELTSWEETVAMFPFLGNGKVGDNDTSKELFRAIFNKNAGWIDSVKAMELIGKECEGFGHVFHSGDQGTVVKILRDGSTGQVTGVQARDGTMYEADIVILAMGAYSDTLLDYERQLEATAYAVTHIKLSEEQYKRYKDMPIINITDTSYLNSRDSQARTDDWGSKSFPRDSAYHPTDTQPLDAQRITQRFLKWMIPELAAEKIHSSRLCWDTECKFNFYHLSQGQTLNLFLAHDSNWIIGPHPSSPKSLFVATGGSGYSFKNFVNIGSYIVEMLEGKLDPELQELWRWRPDRVGQDAEIEARSRRPKLELSEAEGWNHDHEVNVHRIWGQSRY</sequence>
<proteinExistence type="inferred from homology"/>
<dbReference type="SUPFAM" id="SSF51905">
    <property type="entry name" value="FAD/NAD(P)-binding domain"/>
    <property type="match status" value="1"/>
</dbReference>
<comment type="caution">
    <text evidence="8">The sequence shown here is derived from an EMBL/GenBank/DDBJ whole genome shotgun (WGS) entry which is preliminary data.</text>
</comment>
<evidence type="ECO:0000259" key="7">
    <source>
        <dbReference type="Pfam" id="PF01266"/>
    </source>
</evidence>
<comment type="cofactor">
    <cofactor evidence="1">
        <name>FAD</name>
        <dbReference type="ChEBI" id="CHEBI:57692"/>
    </cofactor>
</comment>
<protein>
    <recommendedName>
        <fullName evidence="7">FAD dependent oxidoreductase domain-containing protein</fullName>
    </recommendedName>
</protein>
<dbReference type="GO" id="GO:0051698">
    <property type="term" value="F:saccharopine oxidase activity"/>
    <property type="evidence" value="ECO:0007669"/>
    <property type="project" value="TreeGrafter"/>
</dbReference>
<dbReference type="InterPro" id="IPR045170">
    <property type="entry name" value="MTOX"/>
</dbReference>
<dbReference type="Gene3D" id="3.30.9.10">
    <property type="entry name" value="D-Amino Acid Oxidase, subunit A, domain 2"/>
    <property type="match status" value="1"/>
</dbReference>
<evidence type="ECO:0000313" key="8">
    <source>
        <dbReference type="EMBL" id="RBR24435.1"/>
    </source>
</evidence>
<gene>
    <name evidence="8" type="ORF">FIESC28_02925</name>
</gene>
<evidence type="ECO:0000256" key="3">
    <source>
        <dbReference type="ARBA" id="ARBA00022630"/>
    </source>
</evidence>
<evidence type="ECO:0000256" key="1">
    <source>
        <dbReference type="ARBA" id="ARBA00001974"/>
    </source>
</evidence>
<evidence type="ECO:0000256" key="6">
    <source>
        <dbReference type="SAM" id="MobiDB-lite"/>
    </source>
</evidence>
<evidence type="ECO:0000256" key="4">
    <source>
        <dbReference type="ARBA" id="ARBA00022827"/>
    </source>
</evidence>
<comment type="similarity">
    <text evidence="2">Belongs to the MSOX/MTOX family.</text>
</comment>
<dbReference type="EMBL" id="QKXC01000058">
    <property type="protein sequence ID" value="RBR24435.1"/>
    <property type="molecule type" value="Genomic_DNA"/>
</dbReference>
<dbReference type="GO" id="GO:0050660">
    <property type="term" value="F:flavin adenine dinucleotide binding"/>
    <property type="evidence" value="ECO:0007669"/>
    <property type="project" value="InterPro"/>
</dbReference>
<evidence type="ECO:0000256" key="2">
    <source>
        <dbReference type="ARBA" id="ARBA00010989"/>
    </source>
</evidence>
<keyword evidence="5" id="KW-0560">Oxidoreductase</keyword>
<dbReference type="Proteomes" id="UP000253153">
    <property type="component" value="Unassembled WGS sequence"/>
</dbReference>
<keyword evidence="3" id="KW-0285">Flavoprotein</keyword>
<dbReference type="OrthoDB" id="2219495at2759"/>
<feature type="domain" description="FAD dependent oxidoreductase" evidence="7">
    <location>
        <begin position="7"/>
        <end position="392"/>
    </location>
</feature>
<keyword evidence="9" id="KW-1185">Reference proteome</keyword>
<dbReference type="PANTHER" id="PTHR10961:SF26">
    <property type="entry name" value="L-SACCHAROPINE OXIDASE"/>
    <property type="match status" value="1"/>
</dbReference>
<dbReference type="Gene3D" id="3.50.50.60">
    <property type="entry name" value="FAD/NAD(P)-binding domain"/>
    <property type="match status" value="1"/>
</dbReference>
<dbReference type="Pfam" id="PF01266">
    <property type="entry name" value="DAO"/>
    <property type="match status" value="1"/>
</dbReference>
<keyword evidence="4" id="KW-0274">FAD</keyword>
<dbReference type="GeneID" id="41992370"/>
<reference evidence="8 9" key="1">
    <citation type="submission" date="2018-06" db="EMBL/GenBank/DDBJ databases">
        <title>Fusarium incarnatum-equiseti species complex species 28.</title>
        <authorList>
            <person name="Gardiner D.M."/>
        </authorList>
    </citation>
    <scope>NUCLEOTIDE SEQUENCE [LARGE SCALE GENOMIC DNA]</scope>
    <source>
        <strain evidence="8 9">FIESC_28</strain>
    </source>
</reference>
<dbReference type="AlphaFoldDB" id="A0A366S712"/>
<feature type="compositionally biased region" description="Basic and acidic residues" evidence="6">
    <location>
        <begin position="275"/>
        <end position="292"/>
    </location>
</feature>
<evidence type="ECO:0000256" key="5">
    <source>
        <dbReference type="ARBA" id="ARBA00023002"/>
    </source>
</evidence>
<dbReference type="RefSeq" id="XP_031019026.1">
    <property type="nucleotide sequence ID" value="XM_031157074.1"/>
</dbReference>